<protein>
    <submittedName>
        <fullName evidence="1">Uncharacterized protein</fullName>
    </submittedName>
</protein>
<proteinExistence type="predicted"/>
<keyword evidence="2" id="KW-1185">Reference proteome</keyword>
<accession>A0A1G5IBZ4</accession>
<name>A0A1G5IBZ4_LEGMI</name>
<dbReference type="Proteomes" id="UP000182998">
    <property type="component" value="Unassembled WGS sequence"/>
</dbReference>
<evidence type="ECO:0000313" key="1">
    <source>
        <dbReference type="EMBL" id="SCY73514.1"/>
    </source>
</evidence>
<sequence length="47" mass="5064">MAGVSSLNNSVGLESFSIKRSGSSVNNMIGVLNTAQIKNRLFKVKEH</sequence>
<comment type="caution">
    <text evidence="1">The sequence shown here is derived from an EMBL/GenBank/DDBJ whole genome shotgun (WGS) entry which is preliminary data.</text>
</comment>
<organism evidence="1 2">
    <name type="scientific">Legionella micdadei</name>
    <name type="common">Tatlockia micdadei</name>
    <dbReference type="NCBI Taxonomy" id="451"/>
    <lineage>
        <taxon>Bacteria</taxon>
        <taxon>Pseudomonadati</taxon>
        <taxon>Pseudomonadota</taxon>
        <taxon>Gammaproteobacteria</taxon>
        <taxon>Legionellales</taxon>
        <taxon>Legionellaceae</taxon>
        <taxon>Legionella</taxon>
    </lineage>
</organism>
<dbReference type="EMBL" id="FMVN01000016">
    <property type="protein sequence ID" value="SCY73514.1"/>
    <property type="molecule type" value="Genomic_DNA"/>
</dbReference>
<gene>
    <name evidence="1" type="ORF">SAMN02982997_02702</name>
</gene>
<evidence type="ECO:0000313" key="2">
    <source>
        <dbReference type="Proteomes" id="UP000182998"/>
    </source>
</evidence>
<reference evidence="1 2" key="1">
    <citation type="submission" date="2016-10" db="EMBL/GenBank/DDBJ databases">
        <authorList>
            <person name="Varghese N."/>
            <person name="Submissions S."/>
        </authorList>
    </citation>
    <scope>NUCLEOTIDE SEQUENCE [LARGE SCALE GENOMIC DNA]</scope>
    <source>
        <strain evidence="1 2">ATCC 33218</strain>
    </source>
</reference>